<evidence type="ECO:0000313" key="3">
    <source>
        <dbReference type="Proteomes" id="UP000594263"/>
    </source>
</evidence>
<evidence type="ECO:0000256" key="1">
    <source>
        <dbReference type="SAM" id="SignalP"/>
    </source>
</evidence>
<protein>
    <recommendedName>
        <fullName evidence="4">Secreted protein</fullName>
    </recommendedName>
</protein>
<feature type="signal peptide" evidence="1">
    <location>
        <begin position="1"/>
        <end position="21"/>
    </location>
</feature>
<dbReference type="Proteomes" id="UP000594263">
    <property type="component" value="Unplaced"/>
</dbReference>
<dbReference type="AlphaFoldDB" id="A0A7N0TK60"/>
<evidence type="ECO:0000313" key="2">
    <source>
        <dbReference type="EnsemblPlants" id="Kaladp0039s0244.1.v1.1"/>
    </source>
</evidence>
<dbReference type="EnsemblPlants" id="Kaladp0039s0244.1.v1.1">
    <property type="protein sequence ID" value="Kaladp0039s0244.1.v1.1"/>
    <property type="gene ID" value="Kaladp0039s0244.v1.1"/>
</dbReference>
<feature type="chain" id="PRO_5029817880" description="Secreted protein" evidence="1">
    <location>
        <begin position="22"/>
        <end position="97"/>
    </location>
</feature>
<name>A0A7N0TK60_KALFE</name>
<accession>A0A7N0TK60</accession>
<keyword evidence="1" id="KW-0732">Signal</keyword>
<organism evidence="2 3">
    <name type="scientific">Kalanchoe fedtschenkoi</name>
    <name type="common">Lavender scallops</name>
    <name type="synonym">South American air plant</name>
    <dbReference type="NCBI Taxonomy" id="63787"/>
    <lineage>
        <taxon>Eukaryota</taxon>
        <taxon>Viridiplantae</taxon>
        <taxon>Streptophyta</taxon>
        <taxon>Embryophyta</taxon>
        <taxon>Tracheophyta</taxon>
        <taxon>Spermatophyta</taxon>
        <taxon>Magnoliopsida</taxon>
        <taxon>eudicotyledons</taxon>
        <taxon>Gunneridae</taxon>
        <taxon>Pentapetalae</taxon>
        <taxon>Saxifragales</taxon>
        <taxon>Crassulaceae</taxon>
        <taxon>Kalanchoe</taxon>
    </lineage>
</organism>
<keyword evidence="3" id="KW-1185">Reference proteome</keyword>
<dbReference type="Gramene" id="Kaladp0039s0244.1.v1.1">
    <property type="protein sequence ID" value="Kaladp0039s0244.1.v1.1"/>
    <property type="gene ID" value="Kaladp0039s0244.v1.1"/>
</dbReference>
<evidence type="ECO:0008006" key="4">
    <source>
        <dbReference type="Google" id="ProtNLM"/>
    </source>
</evidence>
<proteinExistence type="predicted"/>
<reference evidence="2" key="1">
    <citation type="submission" date="2021-01" db="UniProtKB">
        <authorList>
            <consortium name="EnsemblPlants"/>
        </authorList>
    </citation>
    <scope>IDENTIFICATION</scope>
</reference>
<sequence length="97" mass="11053">MKAKAQLSMTALGGIFLETQCIVVIEACVTEDACRSLLPLPVMPIFRPHDLCILLRWSFFDETCVHRPMIRFCRLPNPDTDRLVQKCASPEAKRSFD</sequence>